<name>A0ABP9BAI6_9GAMM</name>
<dbReference type="Proteomes" id="UP001499959">
    <property type="component" value="Unassembled WGS sequence"/>
</dbReference>
<reference evidence="2" key="1">
    <citation type="journal article" date="2019" name="Int. J. Syst. Evol. Microbiol.">
        <title>The Global Catalogue of Microorganisms (GCM) 10K type strain sequencing project: providing services to taxonomists for standard genome sequencing and annotation.</title>
        <authorList>
            <consortium name="The Broad Institute Genomics Platform"/>
            <consortium name="The Broad Institute Genome Sequencing Center for Infectious Disease"/>
            <person name="Wu L."/>
            <person name="Ma J."/>
        </authorList>
    </citation>
    <scope>NUCLEOTIDE SEQUENCE [LARGE SCALE GENOMIC DNA]</scope>
    <source>
        <strain evidence="2">JCM 18204</strain>
    </source>
</reference>
<keyword evidence="2" id="KW-1185">Reference proteome</keyword>
<gene>
    <name evidence="1" type="ORF">GCM10023307_16040</name>
</gene>
<evidence type="ECO:0000313" key="2">
    <source>
        <dbReference type="Proteomes" id="UP001499959"/>
    </source>
</evidence>
<comment type="caution">
    <text evidence="1">The sequence shown here is derived from an EMBL/GenBank/DDBJ whole genome shotgun (WGS) entry which is preliminary data.</text>
</comment>
<dbReference type="RefSeq" id="WP_345302784.1">
    <property type="nucleotide sequence ID" value="NZ_BAABJE010000005.1"/>
</dbReference>
<organism evidence="1 2">
    <name type="scientific">Lysobacter hankyongensis</name>
    <dbReference type="NCBI Taxonomy" id="1176535"/>
    <lineage>
        <taxon>Bacteria</taxon>
        <taxon>Pseudomonadati</taxon>
        <taxon>Pseudomonadota</taxon>
        <taxon>Gammaproteobacteria</taxon>
        <taxon>Lysobacterales</taxon>
        <taxon>Lysobacteraceae</taxon>
        <taxon>Lysobacter</taxon>
    </lineage>
</organism>
<sequence length="126" mass="13970">MKIAVIFVGSHFVGKSLTINGFLKPLLGISHKARLFTLDGRDGCVLSQSFEESGRDAKERIEVYSHLDLLVLAARPTSERASKLSVVEGILNRNGFICHQIDVTTGDDKHYESLAKRAFKILRTKA</sequence>
<proteinExistence type="predicted"/>
<evidence type="ECO:0000313" key="1">
    <source>
        <dbReference type="EMBL" id="GAA4791447.1"/>
    </source>
</evidence>
<accession>A0ABP9BAI6</accession>
<dbReference type="EMBL" id="BAABJE010000005">
    <property type="protein sequence ID" value="GAA4791447.1"/>
    <property type="molecule type" value="Genomic_DNA"/>
</dbReference>
<protein>
    <submittedName>
        <fullName evidence="1">Uncharacterized protein</fullName>
    </submittedName>
</protein>